<dbReference type="SUPFAM" id="SSF46785">
    <property type="entry name" value="Winged helix' DNA-binding domain"/>
    <property type="match status" value="1"/>
</dbReference>
<feature type="non-terminal residue" evidence="2">
    <location>
        <position position="1"/>
    </location>
</feature>
<dbReference type="EMBL" id="VYZG01001681">
    <property type="protein sequence ID" value="NWQ81381.1"/>
    <property type="molecule type" value="Genomic_DNA"/>
</dbReference>
<feature type="domain" description="IRF tryptophan pentad repeat" evidence="1">
    <location>
        <begin position="7"/>
        <end position="110"/>
    </location>
</feature>
<dbReference type="GO" id="GO:0002376">
    <property type="term" value="P:immune system process"/>
    <property type="evidence" value="ECO:0007669"/>
    <property type="project" value="TreeGrafter"/>
</dbReference>
<organism evidence="2 3">
    <name type="scientific">Columbina picui</name>
    <name type="common">Picui ground-dove</name>
    <dbReference type="NCBI Taxonomy" id="115618"/>
    <lineage>
        <taxon>Eukaryota</taxon>
        <taxon>Metazoa</taxon>
        <taxon>Chordata</taxon>
        <taxon>Craniata</taxon>
        <taxon>Vertebrata</taxon>
        <taxon>Euteleostomi</taxon>
        <taxon>Archelosauria</taxon>
        <taxon>Archosauria</taxon>
        <taxon>Dinosauria</taxon>
        <taxon>Saurischia</taxon>
        <taxon>Theropoda</taxon>
        <taxon>Coelurosauria</taxon>
        <taxon>Aves</taxon>
        <taxon>Neognathae</taxon>
        <taxon>Neoaves</taxon>
        <taxon>Columbimorphae</taxon>
        <taxon>Columbiformes</taxon>
        <taxon>Columbidae</taxon>
        <taxon>Columbina</taxon>
    </lineage>
</organism>
<dbReference type="GO" id="GO:0000978">
    <property type="term" value="F:RNA polymerase II cis-regulatory region sequence-specific DNA binding"/>
    <property type="evidence" value="ECO:0007669"/>
    <property type="project" value="TreeGrafter"/>
</dbReference>
<dbReference type="PRINTS" id="PR00267">
    <property type="entry name" value="INTFRNREGFCT"/>
</dbReference>
<dbReference type="PROSITE" id="PS51507">
    <property type="entry name" value="IRF_2"/>
    <property type="match status" value="1"/>
</dbReference>
<keyword evidence="3" id="KW-1185">Reference proteome</keyword>
<accession>A0A7K4S6P0</accession>
<evidence type="ECO:0000313" key="2">
    <source>
        <dbReference type="EMBL" id="NWQ81381.1"/>
    </source>
</evidence>
<dbReference type="PANTHER" id="PTHR11949:SF2">
    <property type="entry name" value="INTERFERON REGULATORY FACTOR 7"/>
    <property type="match status" value="1"/>
</dbReference>
<proteinExistence type="predicted"/>
<dbReference type="Proteomes" id="UP000530263">
    <property type="component" value="Unassembled WGS sequence"/>
</dbReference>
<dbReference type="PANTHER" id="PTHR11949">
    <property type="entry name" value="INTERFERON REGULATORY FACTOR"/>
    <property type="match status" value="1"/>
</dbReference>
<dbReference type="Pfam" id="PF00605">
    <property type="entry name" value="IRF"/>
    <property type="match status" value="1"/>
</dbReference>
<dbReference type="SMART" id="SM00348">
    <property type="entry name" value="IRF"/>
    <property type="match status" value="1"/>
</dbReference>
<dbReference type="OrthoDB" id="8691508at2759"/>
<dbReference type="Gene3D" id="1.10.10.10">
    <property type="entry name" value="Winged helix-like DNA-binding domain superfamily/Winged helix DNA-binding domain"/>
    <property type="match status" value="1"/>
</dbReference>
<name>A0A7K4S6P0_COLPI</name>
<dbReference type="InterPro" id="IPR036390">
    <property type="entry name" value="WH_DNA-bd_sf"/>
</dbReference>
<dbReference type="InterPro" id="IPR001346">
    <property type="entry name" value="Interferon_reg_fact_DNA-bd_dom"/>
</dbReference>
<dbReference type="InterPro" id="IPR036388">
    <property type="entry name" value="WH-like_DNA-bd_sf"/>
</dbReference>
<evidence type="ECO:0000313" key="3">
    <source>
        <dbReference type="Proteomes" id="UP000530263"/>
    </source>
</evidence>
<dbReference type="GO" id="GO:0000981">
    <property type="term" value="F:DNA-binding transcription factor activity, RNA polymerase II-specific"/>
    <property type="evidence" value="ECO:0007669"/>
    <property type="project" value="TreeGrafter"/>
</dbReference>
<feature type="non-terminal residue" evidence="2">
    <location>
        <position position="110"/>
    </location>
</feature>
<reference evidence="2 3" key="1">
    <citation type="submission" date="2019-09" db="EMBL/GenBank/DDBJ databases">
        <title>Bird 10,000 Genomes (B10K) Project - Family phase.</title>
        <authorList>
            <person name="Zhang G."/>
        </authorList>
    </citation>
    <scope>NUCLEOTIDE SEQUENCE [LARGE SCALE GENOMIC DNA]</scope>
    <source>
        <strain evidence="2">B10K-DU-021-26</strain>
        <tissue evidence="2">Mixed tissue sample</tissue>
    </source>
</reference>
<protein>
    <submittedName>
        <fullName evidence="2">IRF3 factor</fullName>
    </submittedName>
</protein>
<evidence type="ECO:0000259" key="1">
    <source>
        <dbReference type="PROSITE" id="PS51507"/>
    </source>
</evidence>
<dbReference type="AlphaFoldDB" id="A0A7K4S6P0"/>
<gene>
    <name evidence="2" type="primary">Irf3</name>
    <name evidence="2" type="ORF">COLPIC_R02306</name>
</gene>
<comment type="caution">
    <text evidence="2">The sequence shown here is derived from an EMBL/GenBank/DDBJ whole genome shotgun (WGS) entry which is preliminary data.</text>
</comment>
<sequence>ARREAQKQRFGPWLVSAVSSGRYQGLRWIDPTHSAFRIPWKHNSRKDVTSSDLEVFKVGGLGGLGGCGRYEDPEDPAKWKTNFRCALTSTRMFVLLEDCSKCGDDPHKVY</sequence>
<dbReference type="GO" id="GO:0005634">
    <property type="term" value="C:nucleus"/>
    <property type="evidence" value="ECO:0007669"/>
    <property type="project" value="TreeGrafter"/>
</dbReference>